<gene>
    <name evidence="3" type="ORF">NCTC12967_01849</name>
</gene>
<protein>
    <submittedName>
        <fullName evidence="3">Uncharacterized protein</fullName>
    </submittedName>
</protein>
<dbReference type="EMBL" id="LR134406">
    <property type="protein sequence ID" value="VEH70549.1"/>
    <property type="molecule type" value="Genomic_DNA"/>
</dbReference>
<evidence type="ECO:0000313" key="4">
    <source>
        <dbReference type="Proteomes" id="UP000273044"/>
    </source>
</evidence>
<proteinExistence type="predicted"/>
<keyword evidence="4" id="KW-1185">Reference proteome</keyword>
<evidence type="ECO:0000256" key="2">
    <source>
        <dbReference type="SAM" id="Phobius"/>
    </source>
</evidence>
<dbReference type="InterPro" id="IPR042001">
    <property type="entry name" value="Sortase_F"/>
</dbReference>
<sequence length="246" mass="25776">MDGAGINLFPVNLVEALKNRKVQIGIAAVAVLLAVALTLVWVLQPKNDNPQAGATASSSGTADGAAVTSPEASSPPASPGACVTPDAAGFVPVRYSIESIGVEDKVISGGREEDGAVAAPPKGEPRTALWWNEGPKAASNAGQVVLTIHTYQTGDAVGNMLYSDNGGLLKEGAVLKLYAEDGRVACYKYTESQKIAVSEYKPESDVLERHEGDPALAIVICWDHNKSTNDWDSRAFIKFKPVTDAA</sequence>
<evidence type="ECO:0000313" key="3">
    <source>
        <dbReference type="EMBL" id="VEH70549.1"/>
    </source>
</evidence>
<name>A0A448MZJ2_9ACTN</name>
<organism evidence="3 4">
    <name type="scientific">Arachnia propionica</name>
    <dbReference type="NCBI Taxonomy" id="1750"/>
    <lineage>
        <taxon>Bacteria</taxon>
        <taxon>Bacillati</taxon>
        <taxon>Actinomycetota</taxon>
        <taxon>Actinomycetes</taxon>
        <taxon>Propionibacteriales</taxon>
        <taxon>Propionibacteriaceae</taxon>
        <taxon>Arachnia</taxon>
    </lineage>
</organism>
<dbReference type="CDD" id="cd05829">
    <property type="entry name" value="Sortase_F"/>
    <property type="match status" value="1"/>
</dbReference>
<keyword evidence="2" id="KW-0812">Transmembrane</keyword>
<keyword evidence="2" id="KW-1133">Transmembrane helix</keyword>
<evidence type="ECO:0000256" key="1">
    <source>
        <dbReference type="SAM" id="MobiDB-lite"/>
    </source>
</evidence>
<accession>A0A448MZJ2</accession>
<dbReference type="Proteomes" id="UP000273044">
    <property type="component" value="Chromosome"/>
</dbReference>
<feature type="compositionally biased region" description="Low complexity" evidence="1">
    <location>
        <begin position="52"/>
        <end position="75"/>
    </location>
</feature>
<feature type="transmembrane region" description="Helical" evidence="2">
    <location>
        <begin position="22"/>
        <end position="43"/>
    </location>
</feature>
<dbReference type="InterPro" id="IPR023365">
    <property type="entry name" value="Sortase_dom-sf"/>
</dbReference>
<dbReference type="Gene3D" id="2.40.260.10">
    <property type="entry name" value="Sortase"/>
    <property type="match status" value="1"/>
</dbReference>
<dbReference type="AlphaFoldDB" id="A0A448MZJ2"/>
<reference evidence="3 4" key="1">
    <citation type="submission" date="2018-12" db="EMBL/GenBank/DDBJ databases">
        <authorList>
            <consortium name="Pathogen Informatics"/>
        </authorList>
    </citation>
    <scope>NUCLEOTIDE SEQUENCE [LARGE SCALE GENOMIC DNA]</scope>
    <source>
        <strain evidence="3 4">NCTC12967</strain>
    </source>
</reference>
<feature type="region of interest" description="Disordered" evidence="1">
    <location>
        <begin position="49"/>
        <end position="81"/>
    </location>
</feature>
<keyword evidence="2" id="KW-0472">Membrane</keyword>